<dbReference type="Gene3D" id="3.30.40.10">
    <property type="entry name" value="Zinc/RING finger domain, C3HC4 (zinc finger)"/>
    <property type="match status" value="1"/>
</dbReference>
<protein>
    <recommendedName>
        <fullName evidence="6">Zinc finger PHD-type domain-containing protein</fullName>
    </recommendedName>
</protein>
<feature type="region of interest" description="Disordered" evidence="5">
    <location>
        <begin position="285"/>
        <end position="339"/>
    </location>
</feature>
<dbReference type="GO" id="GO:0008270">
    <property type="term" value="F:zinc ion binding"/>
    <property type="evidence" value="ECO:0007669"/>
    <property type="project" value="UniProtKB-KW"/>
</dbReference>
<dbReference type="Proteomes" id="UP000092555">
    <property type="component" value="Unassembled WGS sequence"/>
</dbReference>
<feature type="domain" description="Zinc finger PHD-type" evidence="6">
    <location>
        <begin position="446"/>
        <end position="492"/>
    </location>
</feature>
<feature type="compositionally biased region" description="Acidic residues" evidence="5">
    <location>
        <begin position="320"/>
        <end position="331"/>
    </location>
</feature>
<dbReference type="SUPFAM" id="SSF57903">
    <property type="entry name" value="FYVE/PHD zinc finger"/>
    <property type="match status" value="1"/>
</dbReference>
<sequence>MTEDVQEQLFADASTLLMFASAAARQSLPPETAAAEPGLAAARHPYPPALNPEQTAHSHAAAPPAGPPRGPRAPGRPLLQIPPLLRPSHTLPPYAPGGYAGPAASTLVPLRRPPQNVLPPLKPLAMARAAPPGFAYAPGPSGAAACPPPGPIMAHPGYGYYGLEAAPLPRIYGGPYPVPRRPSVAPSAEPAAPSGRPAGLRRAQSSSPPEPAHAELPARPQDTPGGTHKRTLSESSTRRPPATSPAASPGVGPYARGINVESGQRSADNAMIAAAALAAAADMPLPLKSKDGGARPALSVDTAALGPAPREGLAPKLAPDTDDENKTEDELASSAVHEAFGAAVLPPAVALRNARPEEKQAPAEARQGETQAANVPQEEKQAPAESRQGETQAPANAPLVEKQAPAHAPREEKQPPPPAVKPEPVPAGVPPPLASYKVDPDAGTIGCICGIDEDDGFTIQCDVCFRWQHCSCMGYLTNKEVPEDEYKCYYCDELKWNKIDPALCRAATIARLDMDKHNDVAEKPAPPKRKTLSSGNDDKKRRRLDKDARPPTEKPPIEKRKSLTAASPTLKPAPLFEIHNKDNPLLEDGATAEPFQSVYYRLKENDYKTPEVRSAITHVGPQFCETMSISQFKALKFSKVSLPNHQKFLQERNELRRSKGGNKTTVRMKSYSDNPKQKFVSVVKTGLFISENSAPATGEAVIPAGTVVIEYLGEIDSWDLHVNNKINQYPLWGTLKPKVAKVRLSSSETDGVDLVVDSRFVGNEARFIRRSFLVVTTQAIHLKGENLEEELRLPWEWDPSHPINDMIRSNEDGTWEEGKRFEDFTEEEKAYLISCVDTILNFVECACNTSSINNQCAIFKVKKATSYLLRSNRKASSLGGSGAGKSKEELVLPKKVKEYVSWKRRLIDRDYVLLEESPYAESQLPSQNEAEDLLDLGVIDADAENTKDGVNVNGIRLFGKTFRKNFLEQTQLSFTSYHISSGASEPLGANSLVGEFSSDMLAIPLTSEVLAKIKSQVNEVFDPCPKIPSSEIPPNITLGEPVVVDKKPPVVKKLSFADYKKKKK</sequence>
<dbReference type="Pfam" id="PF20826">
    <property type="entry name" value="PHD_5"/>
    <property type="match status" value="1"/>
</dbReference>
<reference evidence="7 8" key="1">
    <citation type="submission" date="2016-05" db="EMBL/GenBank/DDBJ databases">
        <title>Comparative genomics of biotechnologically important yeasts.</title>
        <authorList>
            <consortium name="DOE Joint Genome Institute"/>
            <person name="Riley R."/>
            <person name="Haridas S."/>
            <person name="Wolfe K.H."/>
            <person name="Lopes M.R."/>
            <person name="Hittinger C.T."/>
            <person name="Goker M."/>
            <person name="Salamov A."/>
            <person name="Wisecaver J."/>
            <person name="Long T.M."/>
            <person name="Aerts A.L."/>
            <person name="Barry K."/>
            <person name="Choi C."/>
            <person name="Clum A."/>
            <person name="Coughlan A.Y."/>
            <person name="Deshpande S."/>
            <person name="Douglass A.P."/>
            <person name="Hanson S.J."/>
            <person name="Klenk H.-P."/>
            <person name="LaButti K."/>
            <person name="Lapidus A."/>
            <person name="Lindquist E."/>
            <person name="Lipzen A."/>
            <person name="Meier-kolthoff J.P."/>
            <person name="Ohm R.A."/>
            <person name="Otillar R.P."/>
            <person name="Pangilinan J."/>
            <person name="Peng Y."/>
            <person name="Rokas A."/>
            <person name="Rosa C.A."/>
            <person name="Scheuner C."/>
            <person name="Sibirny A.A."/>
            <person name="Slot J.C."/>
            <person name="Stielow J.B."/>
            <person name="Sun H."/>
            <person name="Kurtzman C.P."/>
            <person name="Blackwell M."/>
            <person name="Grigoriev I.V."/>
            <person name="Jeffries T.W."/>
        </authorList>
    </citation>
    <scope>NUCLEOTIDE SEQUENCE [LARGE SCALE GENOMIC DNA]</scope>
    <source>
        <strain evidence="7 8">NRRL YB-4993</strain>
    </source>
</reference>
<dbReference type="InterPro" id="IPR046341">
    <property type="entry name" value="SET_dom_sf"/>
</dbReference>
<evidence type="ECO:0000256" key="5">
    <source>
        <dbReference type="SAM" id="MobiDB-lite"/>
    </source>
</evidence>
<dbReference type="SMART" id="SM00249">
    <property type="entry name" value="PHD"/>
    <property type="match status" value="1"/>
</dbReference>
<feature type="compositionally biased region" description="Low complexity" evidence="5">
    <location>
        <begin position="181"/>
        <end position="198"/>
    </location>
</feature>
<dbReference type="STRING" id="869754.A0A1A0HH27"/>
<keyword evidence="2" id="KW-0863">Zinc-finger</keyword>
<feature type="compositionally biased region" description="Pro residues" evidence="5">
    <location>
        <begin position="415"/>
        <end position="433"/>
    </location>
</feature>
<dbReference type="InterPro" id="IPR019786">
    <property type="entry name" value="Zinc_finger_PHD-type_CS"/>
</dbReference>
<dbReference type="PANTHER" id="PTHR46462:SF3">
    <property type="entry name" value="UPSET, ISOFORM A"/>
    <property type="match status" value="1"/>
</dbReference>
<keyword evidence="1" id="KW-0479">Metal-binding</keyword>
<evidence type="ECO:0000256" key="1">
    <source>
        <dbReference type="ARBA" id="ARBA00022723"/>
    </source>
</evidence>
<feature type="region of interest" description="Disordered" evidence="5">
    <location>
        <begin position="518"/>
        <end position="576"/>
    </location>
</feature>
<feature type="compositionally biased region" description="Low complexity" evidence="5">
    <location>
        <begin position="28"/>
        <end position="42"/>
    </location>
</feature>
<dbReference type="InterPro" id="IPR011011">
    <property type="entry name" value="Znf_FYVE_PHD"/>
</dbReference>
<evidence type="ECO:0000313" key="8">
    <source>
        <dbReference type="Proteomes" id="UP000092555"/>
    </source>
</evidence>
<evidence type="ECO:0000256" key="3">
    <source>
        <dbReference type="ARBA" id="ARBA00022833"/>
    </source>
</evidence>
<dbReference type="Gene3D" id="2.170.270.10">
    <property type="entry name" value="SET domain"/>
    <property type="match status" value="1"/>
</dbReference>
<feature type="compositionally biased region" description="Low complexity" evidence="5">
    <location>
        <begin position="72"/>
        <end position="87"/>
    </location>
</feature>
<evidence type="ECO:0000313" key="7">
    <source>
        <dbReference type="EMBL" id="OBA23300.1"/>
    </source>
</evidence>
<organism evidence="7 8">
    <name type="scientific">Metschnikowia bicuspidata var. bicuspidata NRRL YB-4993</name>
    <dbReference type="NCBI Taxonomy" id="869754"/>
    <lineage>
        <taxon>Eukaryota</taxon>
        <taxon>Fungi</taxon>
        <taxon>Dikarya</taxon>
        <taxon>Ascomycota</taxon>
        <taxon>Saccharomycotina</taxon>
        <taxon>Pichiomycetes</taxon>
        <taxon>Metschnikowiaceae</taxon>
        <taxon>Metschnikowia</taxon>
    </lineage>
</organism>
<dbReference type="GeneID" id="30031489"/>
<feature type="compositionally biased region" description="Low complexity" evidence="5">
    <location>
        <begin position="238"/>
        <end position="249"/>
    </location>
</feature>
<feature type="region of interest" description="Disordered" evidence="5">
    <location>
        <begin position="354"/>
        <end position="434"/>
    </location>
</feature>
<proteinExistence type="predicted"/>
<feature type="compositionally biased region" description="Basic and acidic residues" evidence="5">
    <location>
        <begin position="536"/>
        <end position="561"/>
    </location>
</feature>
<dbReference type="AlphaFoldDB" id="A0A1A0HH27"/>
<dbReference type="GO" id="GO:0034967">
    <property type="term" value="C:Set3 complex"/>
    <property type="evidence" value="ECO:0007669"/>
    <property type="project" value="TreeGrafter"/>
</dbReference>
<evidence type="ECO:0000256" key="2">
    <source>
        <dbReference type="ARBA" id="ARBA00022771"/>
    </source>
</evidence>
<dbReference type="PROSITE" id="PS01359">
    <property type="entry name" value="ZF_PHD_1"/>
    <property type="match status" value="1"/>
</dbReference>
<gene>
    <name evidence="7" type="ORF">METBIDRAFT_76339</name>
</gene>
<dbReference type="GO" id="GO:0006355">
    <property type="term" value="P:regulation of DNA-templated transcription"/>
    <property type="evidence" value="ECO:0007669"/>
    <property type="project" value="TreeGrafter"/>
</dbReference>
<evidence type="ECO:0000259" key="6">
    <source>
        <dbReference type="SMART" id="SM00249"/>
    </source>
</evidence>
<accession>A0A1A0HH27</accession>
<dbReference type="EMBL" id="LXTC01000001">
    <property type="protein sequence ID" value="OBA23300.1"/>
    <property type="molecule type" value="Genomic_DNA"/>
</dbReference>
<keyword evidence="3" id="KW-0862">Zinc</keyword>
<feature type="region of interest" description="Disordered" evidence="5">
    <location>
        <begin position="181"/>
        <end position="258"/>
    </location>
</feature>
<dbReference type="PANTHER" id="PTHR46462">
    <property type="entry name" value="UPSET, ISOFORM A"/>
    <property type="match status" value="1"/>
</dbReference>
<keyword evidence="4" id="KW-0156">Chromatin regulator</keyword>
<dbReference type="InterPro" id="IPR013083">
    <property type="entry name" value="Znf_RING/FYVE/PHD"/>
</dbReference>
<dbReference type="GO" id="GO:0070210">
    <property type="term" value="C:Rpd3L-Expanded complex"/>
    <property type="evidence" value="ECO:0007669"/>
    <property type="project" value="TreeGrafter"/>
</dbReference>
<dbReference type="InterPro" id="IPR001965">
    <property type="entry name" value="Znf_PHD"/>
</dbReference>
<keyword evidence="8" id="KW-1185">Reference proteome</keyword>
<dbReference type="OrthoDB" id="20872at2759"/>
<dbReference type="GO" id="GO:0006325">
    <property type="term" value="P:chromatin organization"/>
    <property type="evidence" value="ECO:0007669"/>
    <property type="project" value="UniProtKB-KW"/>
</dbReference>
<dbReference type="RefSeq" id="XP_018713781.1">
    <property type="nucleotide sequence ID" value="XM_018858513.1"/>
</dbReference>
<evidence type="ECO:0000256" key="4">
    <source>
        <dbReference type="ARBA" id="ARBA00022853"/>
    </source>
</evidence>
<feature type="region of interest" description="Disordered" evidence="5">
    <location>
        <begin position="25"/>
        <end position="98"/>
    </location>
</feature>
<dbReference type="SUPFAM" id="SSF82199">
    <property type="entry name" value="SET domain"/>
    <property type="match status" value="1"/>
</dbReference>
<name>A0A1A0HH27_9ASCO</name>
<comment type="caution">
    <text evidence="7">The sequence shown here is derived from an EMBL/GenBank/DDBJ whole genome shotgun (WGS) entry which is preliminary data.</text>
</comment>